<dbReference type="AlphaFoldDB" id="A0A453R6H4"/>
<dbReference type="STRING" id="200361.A0A453R6H4"/>
<dbReference type="Pfam" id="PF01490">
    <property type="entry name" value="Aa_trans"/>
    <property type="match status" value="1"/>
</dbReference>
<evidence type="ECO:0000313" key="10">
    <source>
        <dbReference type="EnsemblPlants" id="AET7Gv20480800.4"/>
    </source>
</evidence>
<reference evidence="10" key="5">
    <citation type="journal article" date="2021" name="G3 (Bethesda)">
        <title>Aegilops tauschii genome assembly Aet v5.0 features greater sequence contiguity and improved annotation.</title>
        <authorList>
            <person name="Wang L."/>
            <person name="Zhu T."/>
            <person name="Rodriguez J.C."/>
            <person name="Deal K.R."/>
            <person name="Dubcovsky J."/>
            <person name="McGuire P.E."/>
            <person name="Lux T."/>
            <person name="Spannagl M."/>
            <person name="Mayer K.F.X."/>
            <person name="Baldrich P."/>
            <person name="Meyers B.C."/>
            <person name="Huo N."/>
            <person name="Gu Y.Q."/>
            <person name="Zhou H."/>
            <person name="Devos K.M."/>
            <person name="Bennetzen J.L."/>
            <person name="Unver T."/>
            <person name="Budak H."/>
            <person name="Gulick P.J."/>
            <person name="Galiba G."/>
            <person name="Kalapos B."/>
            <person name="Nelson D.R."/>
            <person name="Li P."/>
            <person name="You F.M."/>
            <person name="Luo M.C."/>
            <person name="Dvorak J."/>
        </authorList>
    </citation>
    <scope>NUCLEOTIDE SEQUENCE [LARGE SCALE GENOMIC DNA]</scope>
    <source>
        <strain evidence="10">cv. AL8/78</strain>
    </source>
</reference>
<feature type="domain" description="Amino acid transporter transmembrane" evidence="9">
    <location>
        <begin position="161"/>
        <end position="515"/>
    </location>
</feature>
<dbReference type="EnsemblPlants" id="AET7Gv20480800.4">
    <property type="protein sequence ID" value="AET7Gv20480800.4"/>
    <property type="gene ID" value="AET7Gv20480800"/>
</dbReference>
<reference evidence="11" key="2">
    <citation type="journal article" date="2017" name="Nat. Plants">
        <title>The Aegilops tauschii genome reveals multiple impacts of transposons.</title>
        <authorList>
            <person name="Zhao G."/>
            <person name="Zou C."/>
            <person name="Li K."/>
            <person name="Wang K."/>
            <person name="Li T."/>
            <person name="Gao L."/>
            <person name="Zhang X."/>
            <person name="Wang H."/>
            <person name="Yang Z."/>
            <person name="Liu X."/>
            <person name="Jiang W."/>
            <person name="Mao L."/>
            <person name="Kong X."/>
            <person name="Jiao Y."/>
            <person name="Jia J."/>
        </authorList>
    </citation>
    <scope>NUCLEOTIDE SEQUENCE [LARGE SCALE GENOMIC DNA]</scope>
    <source>
        <strain evidence="11">cv. AL8/78</strain>
    </source>
</reference>
<evidence type="ECO:0000256" key="5">
    <source>
        <dbReference type="ARBA" id="ARBA00022989"/>
    </source>
</evidence>
<comment type="subcellular location">
    <subcellularLocation>
        <location evidence="1">Membrane</location>
    </subcellularLocation>
</comment>
<feature type="transmembrane region" description="Helical" evidence="8">
    <location>
        <begin position="433"/>
        <end position="453"/>
    </location>
</feature>
<keyword evidence="6 8" id="KW-0472">Membrane</keyword>
<evidence type="ECO:0000256" key="4">
    <source>
        <dbReference type="ARBA" id="ARBA00022970"/>
    </source>
</evidence>
<proteinExistence type="predicted"/>
<evidence type="ECO:0000256" key="3">
    <source>
        <dbReference type="ARBA" id="ARBA00022692"/>
    </source>
</evidence>
<dbReference type="InterPro" id="IPR013057">
    <property type="entry name" value="AA_transpt_TM"/>
</dbReference>
<feature type="transmembrane region" description="Helical" evidence="8">
    <location>
        <begin position="240"/>
        <end position="264"/>
    </location>
</feature>
<protein>
    <recommendedName>
        <fullName evidence="9">Amino acid transporter transmembrane domain-containing protein</fullName>
    </recommendedName>
</protein>
<feature type="transmembrane region" description="Helical" evidence="8">
    <location>
        <begin position="141"/>
        <end position="160"/>
    </location>
</feature>
<accession>A0A453R6H4</accession>
<feature type="region of interest" description="Disordered" evidence="7">
    <location>
        <begin position="1"/>
        <end position="61"/>
    </location>
</feature>
<evidence type="ECO:0000256" key="6">
    <source>
        <dbReference type="ARBA" id="ARBA00023136"/>
    </source>
</evidence>
<keyword evidence="4" id="KW-0029">Amino-acid transport</keyword>
<reference evidence="10" key="3">
    <citation type="journal article" date="2017" name="Nature">
        <title>Genome sequence of the progenitor of the wheat D genome Aegilops tauschii.</title>
        <authorList>
            <person name="Luo M.C."/>
            <person name="Gu Y.Q."/>
            <person name="Puiu D."/>
            <person name="Wang H."/>
            <person name="Twardziok S.O."/>
            <person name="Deal K.R."/>
            <person name="Huo N."/>
            <person name="Zhu T."/>
            <person name="Wang L."/>
            <person name="Wang Y."/>
            <person name="McGuire P.E."/>
            <person name="Liu S."/>
            <person name="Long H."/>
            <person name="Ramasamy R.K."/>
            <person name="Rodriguez J.C."/>
            <person name="Van S.L."/>
            <person name="Yuan L."/>
            <person name="Wang Z."/>
            <person name="Xia Z."/>
            <person name="Xiao L."/>
            <person name="Anderson O.D."/>
            <person name="Ouyang S."/>
            <person name="Liang Y."/>
            <person name="Zimin A.V."/>
            <person name="Pertea G."/>
            <person name="Qi P."/>
            <person name="Bennetzen J.L."/>
            <person name="Dai X."/>
            <person name="Dawson M.W."/>
            <person name="Muller H.G."/>
            <person name="Kugler K."/>
            <person name="Rivarola-Duarte L."/>
            <person name="Spannagl M."/>
            <person name="Mayer K.F.X."/>
            <person name="Lu F.H."/>
            <person name="Bevan M.W."/>
            <person name="Leroy P."/>
            <person name="Li P."/>
            <person name="You F.M."/>
            <person name="Sun Q."/>
            <person name="Liu Z."/>
            <person name="Lyons E."/>
            <person name="Wicker T."/>
            <person name="Salzberg S.L."/>
            <person name="Devos K.M."/>
            <person name="Dvorak J."/>
        </authorList>
    </citation>
    <scope>NUCLEOTIDE SEQUENCE [LARGE SCALE GENOMIC DNA]</scope>
    <source>
        <strain evidence="10">cv. AL8/78</strain>
    </source>
</reference>
<reference evidence="11" key="1">
    <citation type="journal article" date="2014" name="Science">
        <title>Ancient hybridizations among the ancestral genomes of bread wheat.</title>
        <authorList>
            <consortium name="International Wheat Genome Sequencing Consortium,"/>
            <person name="Marcussen T."/>
            <person name="Sandve S.R."/>
            <person name="Heier L."/>
            <person name="Spannagl M."/>
            <person name="Pfeifer M."/>
            <person name="Jakobsen K.S."/>
            <person name="Wulff B.B."/>
            <person name="Steuernagel B."/>
            <person name="Mayer K.F."/>
            <person name="Olsen O.A."/>
        </authorList>
    </citation>
    <scope>NUCLEOTIDE SEQUENCE [LARGE SCALE GENOMIC DNA]</scope>
    <source>
        <strain evidence="11">cv. AL8/78</strain>
    </source>
</reference>
<dbReference type="Proteomes" id="UP000015105">
    <property type="component" value="Chromosome 7D"/>
</dbReference>
<feature type="compositionally biased region" description="Basic residues" evidence="7">
    <location>
        <begin position="30"/>
        <end position="42"/>
    </location>
</feature>
<dbReference type="GO" id="GO:0016020">
    <property type="term" value="C:membrane"/>
    <property type="evidence" value="ECO:0007669"/>
    <property type="project" value="UniProtKB-SubCell"/>
</dbReference>
<dbReference type="Gramene" id="AET7Gv20480800.4">
    <property type="protein sequence ID" value="AET7Gv20480800.4"/>
    <property type="gene ID" value="AET7Gv20480800"/>
</dbReference>
<feature type="compositionally biased region" description="Basic residues" evidence="7">
    <location>
        <begin position="1"/>
        <end position="15"/>
    </location>
</feature>
<keyword evidence="5 8" id="KW-1133">Transmembrane helix</keyword>
<evidence type="ECO:0000256" key="7">
    <source>
        <dbReference type="SAM" id="MobiDB-lite"/>
    </source>
</evidence>
<evidence type="ECO:0000259" key="9">
    <source>
        <dbReference type="Pfam" id="PF01490"/>
    </source>
</evidence>
<dbReference type="GO" id="GO:0006865">
    <property type="term" value="P:amino acid transport"/>
    <property type="evidence" value="ECO:0007669"/>
    <property type="project" value="UniProtKB-KW"/>
</dbReference>
<feature type="transmembrane region" description="Helical" evidence="8">
    <location>
        <begin position="213"/>
        <end position="234"/>
    </location>
</feature>
<feature type="transmembrane region" description="Helical" evidence="8">
    <location>
        <begin position="180"/>
        <end position="201"/>
    </location>
</feature>
<keyword evidence="11" id="KW-1185">Reference proteome</keyword>
<feature type="compositionally biased region" description="Basic and acidic residues" evidence="7">
    <location>
        <begin position="43"/>
        <end position="61"/>
    </location>
</feature>
<feature type="transmembrane region" description="Helical" evidence="8">
    <location>
        <begin position="333"/>
        <end position="352"/>
    </location>
</feature>
<reference evidence="10" key="4">
    <citation type="submission" date="2019-03" db="UniProtKB">
        <authorList>
            <consortium name="EnsemblPlants"/>
        </authorList>
    </citation>
    <scope>IDENTIFICATION</scope>
</reference>
<evidence type="ECO:0000256" key="2">
    <source>
        <dbReference type="ARBA" id="ARBA00022448"/>
    </source>
</evidence>
<evidence type="ECO:0000256" key="8">
    <source>
        <dbReference type="SAM" id="Phobius"/>
    </source>
</evidence>
<dbReference type="PANTHER" id="PTHR48017">
    <property type="entry name" value="OS05G0424000 PROTEIN-RELATED"/>
    <property type="match status" value="1"/>
</dbReference>
<feature type="transmembrane region" description="Helical" evidence="8">
    <location>
        <begin position="372"/>
        <end position="393"/>
    </location>
</feature>
<evidence type="ECO:0000256" key="1">
    <source>
        <dbReference type="ARBA" id="ARBA00004370"/>
    </source>
</evidence>
<name>A0A453R6H4_AEGTS</name>
<keyword evidence="3 8" id="KW-0812">Transmembrane</keyword>
<organism evidence="10 11">
    <name type="scientific">Aegilops tauschii subsp. strangulata</name>
    <name type="common">Goatgrass</name>
    <dbReference type="NCBI Taxonomy" id="200361"/>
    <lineage>
        <taxon>Eukaryota</taxon>
        <taxon>Viridiplantae</taxon>
        <taxon>Streptophyta</taxon>
        <taxon>Embryophyta</taxon>
        <taxon>Tracheophyta</taxon>
        <taxon>Spermatophyta</taxon>
        <taxon>Magnoliopsida</taxon>
        <taxon>Liliopsida</taxon>
        <taxon>Poales</taxon>
        <taxon>Poaceae</taxon>
        <taxon>BOP clade</taxon>
        <taxon>Pooideae</taxon>
        <taxon>Triticodae</taxon>
        <taxon>Triticeae</taxon>
        <taxon>Triticinae</taxon>
        <taxon>Aegilops</taxon>
    </lineage>
</organism>
<feature type="transmembrane region" description="Helical" evidence="8">
    <location>
        <begin position="459"/>
        <end position="478"/>
    </location>
</feature>
<evidence type="ECO:0000313" key="11">
    <source>
        <dbReference type="Proteomes" id="UP000015105"/>
    </source>
</evidence>
<sequence>DDGPGRHRRRRRRCRDRGASGARGGPSAAGRRRRRLPRRRRQAQADRDGVDGERARDHGGDRLRRAVAALVRGAAGLGRRPGHAPALRPHHVLHLRAPRRLLPQRRRRHRQEELHLHGGRRVPPRYAHTSPSTPRLLRERAIKFSASSGNVCIILFIYLLDHHVGKGQVWFCGLCQYVNLVGTAIGYTITASISAAALYKANCFHSKGHSADCGVYTTMYMVVFGISQIVFSQLPNLHEMAWLSILAAVMSFSYATIGVGLSLAQTITGPTGKTTIGGTQIGVDVTSAQKIWLTLQALGNIAFAYSYSMVLIEIQDTVKAPPAENKTMRKANLMGVSTTTAFYMLCGCLGYSAFGNDAPGNMLTGFGFYEPYWLIDFANVCIVVHLVGAYQVYCQPIYAAVESWAAGRWPNSEFVVRQYHPFSGKFSLNMFRLVWRTAFVIVSTVLAISLPFFNDILGLLGALGFWPLTVYFPVEMYISQSKMKKYSRKWVALQTLSFACFVVTVAVTVASIQGITQSLKNYVPFKTKL</sequence>
<keyword evidence="2" id="KW-0813">Transport</keyword>
<feature type="transmembrane region" description="Helical" evidence="8">
    <location>
        <begin position="490"/>
        <end position="512"/>
    </location>
</feature>